<dbReference type="InterPro" id="IPR051455">
    <property type="entry name" value="Bact_solute-bind_prot3"/>
</dbReference>
<evidence type="ECO:0000313" key="8">
    <source>
        <dbReference type="Proteomes" id="UP000606044"/>
    </source>
</evidence>
<reference evidence="7" key="2">
    <citation type="submission" date="2020-09" db="EMBL/GenBank/DDBJ databases">
        <authorList>
            <person name="Sun Q."/>
            <person name="Sedlacek I."/>
        </authorList>
    </citation>
    <scope>NUCLEOTIDE SEQUENCE</scope>
    <source>
        <strain evidence="7">CCM 7897</strain>
    </source>
</reference>
<feature type="chain" id="PRO_5037204014" evidence="5">
    <location>
        <begin position="22"/>
        <end position="336"/>
    </location>
</feature>
<dbReference type="PANTHER" id="PTHR30085:SF7">
    <property type="entry name" value="AMINO-ACID ABC TRANSPORTER-BINDING PROTEIN YHDW-RELATED"/>
    <property type="match status" value="1"/>
</dbReference>
<dbReference type="EMBL" id="BMCT01000005">
    <property type="protein sequence ID" value="GGF74146.1"/>
    <property type="molecule type" value="Genomic_DNA"/>
</dbReference>
<dbReference type="Pfam" id="PF00497">
    <property type="entry name" value="SBP_bac_3"/>
    <property type="match status" value="1"/>
</dbReference>
<keyword evidence="2" id="KW-0813">Transport</keyword>
<keyword evidence="8" id="KW-1185">Reference proteome</keyword>
<evidence type="ECO:0000256" key="3">
    <source>
        <dbReference type="ARBA" id="ARBA00022729"/>
    </source>
</evidence>
<protein>
    <submittedName>
        <fullName evidence="7">Amino acid ABC transporter substrate-binding protein</fullName>
    </submittedName>
</protein>
<evidence type="ECO:0000259" key="6">
    <source>
        <dbReference type="SMART" id="SM00062"/>
    </source>
</evidence>
<feature type="signal peptide" evidence="5">
    <location>
        <begin position="1"/>
        <end position="21"/>
    </location>
</feature>
<comment type="similarity">
    <text evidence="1 4">Belongs to the bacterial solute-binding protein 3 family.</text>
</comment>
<comment type="caution">
    <text evidence="7">The sequence shown here is derived from an EMBL/GenBank/DDBJ whole genome shotgun (WGS) entry which is preliminary data.</text>
</comment>
<name>A0A917C6B3_9HYPH</name>
<dbReference type="InterPro" id="IPR001638">
    <property type="entry name" value="Solute-binding_3/MltF_N"/>
</dbReference>
<feature type="domain" description="Solute-binding protein family 3/N-terminal" evidence="6">
    <location>
        <begin position="32"/>
        <end position="261"/>
    </location>
</feature>
<evidence type="ECO:0000313" key="7">
    <source>
        <dbReference type="EMBL" id="GGF74146.1"/>
    </source>
</evidence>
<accession>A0A917C6B3</accession>
<keyword evidence="3 5" id="KW-0732">Signal</keyword>
<dbReference type="Gene3D" id="3.40.190.10">
    <property type="entry name" value="Periplasmic binding protein-like II"/>
    <property type="match status" value="2"/>
</dbReference>
<dbReference type="PROSITE" id="PS01039">
    <property type="entry name" value="SBP_BACTERIAL_3"/>
    <property type="match status" value="1"/>
</dbReference>
<dbReference type="SMART" id="SM00062">
    <property type="entry name" value="PBPb"/>
    <property type="match status" value="1"/>
</dbReference>
<evidence type="ECO:0000256" key="5">
    <source>
        <dbReference type="SAM" id="SignalP"/>
    </source>
</evidence>
<dbReference type="GO" id="GO:0006865">
    <property type="term" value="P:amino acid transport"/>
    <property type="evidence" value="ECO:0007669"/>
    <property type="project" value="TreeGrafter"/>
</dbReference>
<evidence type="ECO:0000256" key="2">
    <source>
        <dbReference type="ARBA" id="ARBA00022448"/>
    </source>
</evidence>
<sequence length="336" mass="36588">MKRILIAAMGVLALGAGAAKATTLDDVKARGALNCGVTQGLPGFSSPDDKGNWTGLDVDFCRAVAAAIFNDASKVRYTPLSAKDRFTALQSGAIDVLSRNTTWTMSRDTSLGFNFAGVMYYDGQGFMVRKSLNIKSAKELNGASICVQTGTTHELNLGDYFRANNMKYEVITFATIDETVKAYDSGRCDVFTSDQSQIYAVKLKLTNAGDHIVLPEVISKEPLGPLVRHGDDQWFDLIKWTYYALLNAEELGVTQKNAEQEVNSANPEVKRLLGSDGKFGEGIGLTPDWALRAVKLVGNYGEIFERNVGKGSPLGIERGFNKLWTQGGLQYGMPIR</sequence>
<dbReference type="CDD" id="cd13692">
    <property type="entry name" value="PBP2_BztA"/>
    <property type="match status" value="1"/>
</dbReference>
<reference evidence="7" key="1">
    <citation type="journal article" date="2014" name="Int. J. Syst. Evol. Microbiol.">
        <title>Complete genome sequence of Corynebacterium casei LMG S-19264T (=DSM 44701T), isolated from a smear-ripened cheese.</title>
        <authorList>
            <consortium name="US DOE Joint Genome Institute (JGI-PGF)"/>
            <person name="Walter F."/>
            <person name="Albersmeier A."/>
            <person name="Kalinowski J."/>
            <person name="Ruckert C."/>
        </authorList>
    </citation>
    <scope>NUCLEOTIDE SEQUENCE</scope>
    <source>
        <strain evidence="7">CCM 7897</strain>
    </source>
</reference>
<dbReference type="Proteomes" id="UP000606044">
    <property type="component" value="Unassembled WGS sequence"/>
</dbReference>
<dbReference type="PANTHER" id="PTHR30085">
    <property type="entry name" value="AMINO ACID ABC TRANSPORTER PERMEASE"/>
    <property type="match status" value="1"/>
</dbReference>
<evidence type="ECO:0000256" key="1">
    <source>
        <dbReference type="ARBA" id="ARBA00010333"/>
    </source>
</evidence>
<proteinExistence type="inferred from homology"/>
<dbReference type="InterPro" id="IPR018313">
    <property type="entry name" value="SBP_3_CS"/>
</dbReference>
<gene>
    <name evidence="7" type="ORF">GCM10007301_37450</name>
</gene>
<dbReference type="AlphaFoldDB" id="A0A917C6B3"/>
<dbReference type="SUPFAM" id="SSF53850">
    <property type="entry name" value="Periplasmic binding protein-like II"/>
    <property type="match status" value="1"/>
</dbReference>
<organism evidence="7 8">
    <name type="scientific">Azorhizobium oxalatiphilum</name>
    <dbReference type="NCBI Taxonomy" id="980631"/>
    <lineage>
        <taxon>Bacteria</taxon>
        <taxon>Pseudomonadati</taxon>
        <taxon>Pseudomonadota</taxon>
        <taxon>Alphaproteobacteria</taxon>
        <taxon>Hyphomicrobiales</taxon>
        <taxon>Xanthobacteraceae</taxon>
        <taxon>Azorhizobium</taxon>
    </lineage>
</organism>
<dbReference type="RefSeq" id="WP_188581341.1">
    <property type="nucleotide sequence ID" value="NZ_BMCT01000005.1"/>
</dbReference>
<evidence type="ECO:0000256" key="4">
    <source>
        <dbReference type="RuleBase" id="RU003744"/>
    </source>
</evidence>